<dbReference type="PANTHER" id="PTHR23518">
    <property type="entry name" value="C-METHYLTRANSFERASE"/>
    <property type="match status" value="1"/>
</dbReference>
<dbReference type="InterPro" id="IPR020846">
    <property type="entry name" value="MFS_dom"/>
</dbReference>
<proteinExistence type="predicted"/>
<dbReference type="PROSITE" id="PS50850">
    <property type="entry name" value="MFS"/>
    <property type="match status" value="1"/>
</dbReference>
<feature type="transmembrane region" description="Helical" evidence="4">
    <location>
        <begin position="368"/>
        <end position="393"/>
    </location>
</feature>
<dbReference type="InterPro" id="IPR011701">
    <property type="entry name" value="MFS"/>
</dbReference>
<feature type="transmembrane region" description="Helical" evidence="4">
    <location>
        <begin position="399"/>
        <end position="417"/>
    </location>
</feature>
<evidence type="ECO:0000313" key="7">
    <source>
        <dbReference type="Proteomes" id="UP000807825"/>
    </source>
</evidence>
<organism evidence="6 7">
    <name type="scientific">Desulfomonile tiedjei</name>
    <dbReference type="NCBI Taxonomy" id="2358"/>
    <lineage>
        <taxon>Bacteria</taxon>
        <taxon>Pseudomonadati</taxon>
        <taxon>Thermodesulfobacteriota</taxon>
        <taxon>Desulfomonilia</taxon>
        <taxon>Desulfomonilales</taxon>
        <taxon>Desulfomonilaceae</taxon>
        <taxon>Desulfomonile</taxon>
    </lineage>
</organism>
<feature type="domain" description="Major facilitator superfamily (MFS) profile" evidence="5">
    <location>
        <begin position="25"/>
        <end position="425"/>
    </location>
</feature>
<evidence type="ECO:0000313" key="6">
    <source>
        <dbReference type="EMBL" id="MBI5252192.1"/>
    </source>
</evidence>
<evidence type="ECO:0000256" key="2">
    <source>
        <dbReference type="ARBA" id="ARBA00022989"/>
    </source>
</evidence>
<feature type="transmembrane region" description="Helical" evidence="4">
    <location>
        <begin position="309"/>
        <end position="327"/>
    </location>
</feature>
<dbReference type="PANTHER" id="PTHR23518:SF2">
    <property type="entry name" value="MAJOR FACILITATOR SUPERFAMILY TRANSPORTER"/>
    <property type="match status" value="1"/>
</dbReference>
<keyword evidence="3 4" id="KW-0472">Membrane</keyword>
<feature type="transmembrane region" description="Helical" evidence="4">
    <location>
        <begin position="333"/>
        <end position="356"/>
    </location>
</feature>
<keyword evidence="1 4" id="KW-0812">Transmembrane</keyword>
<dbReference type="GO" id="GO:0022857">
    <property type="term" value="F:transmembrane transporter activity"/>
    <property type="evidence" value="ECO:0007669"/>
    <property type="project" value="InterPro"/>
</dbReference>
<keyword evidence="2 4" id="KW-1133">Transmembrane helix</keyword>
<reference evidence="6" key="1">
    <citation type="submission" date="2020-07" db="EMBL/GenBank/DDBJ databases">
        <title>Huge and variable diversity of episymbiotic CPR bacteria and DPANN archaea in groundwater ecosystems.</title>
        <authorList>
            <person name="He C.Y."/>
            <person name="Keren R."/>
            <person name="Whittaker M."/>
            <person name="Farag I.F."/>
            <person name="Doudna J."/>
            <person name="Cate J.H.D."/>
            <person name="Banfield J.F."/>
        </authorList>
    </citation>
    <scope>NUCLEOTIDE SEQUENCE</scope>
    <source>
        <strain evidence="6">NC_groundwater_1664_Pr3_B-0.1um_52_9</strain>
    </source>
</reference>
<sequence length="427" mass="45042">MSGSDTKALAHTANGATAAHGLPGTFNGLFAVGFLARASYGLARTPVLALFAASLGAGPEAVGFAVAISTVTGIFFKMPAGVLSDVIGRARTLFMGLAVFAFVPFAYLFVSSYEALVAVRFLHGFATAIYGPVVMAVVVSVAGDKRGEMLSWFSSVTIMGTLVGAPLGGFLLSWLSGGQEPTLRDFHIIYGVVAVMGMASFLIALWVMHGRWDSPTHDDGQTFRAVWTKFRTGVREILMDKRVLLTSNMEGVQNLSVGALEAFLPIYTVMVCGFSAFQAGLLWGVQMAVTVLTKPLMGRISDRHGRQSLLFWGIFVCAVPFALIPWFTSFSSLLLLAALFGLGEAVVTSSAAALVADFCREDHLGSAMGTFGTIFDVGHASGPLLAGFLIGVVGSGTDYRIPFAVVAALLVVAAIIFRTGVKVDTHK</sequence>
<evidence type="ECO:0000259" key="5">
    <source>
        <dbReference type="PROSITE" id="PS50850"/>
    </source>
</evidence>
<comment type="caution">
    <text evidence="6">The sequence shown here is derived from an EMBL/GenBank/DDBJ whole genome shotgun (WGS) entry which is preliminary data.</text>
</comment>
<dbReference type="AlphaFoldDB" id="A0A9D6Z653"/>
<dbReference type="InterPro" id="IPR036259">
    <property type="entry name" value="MFS_trans_sf"/>
</dbReference>
<evidence type="ECO:0000256" key="1">
    <source>
        <dbReference type="ARBA" id="ARBA00022692"/>
    </source>
</evidence>
<dbReference type="SUPFAM" id="SSF103473">
    <property type="entry name" value="MFS general substrate transporter"/>
    <property type="match status" value="1"/>
</dbReference>
<feature type="transmembrane region" description="Helical" evidence="4">
    <location>
        <begin position="264"/>
        <end position="289"/>
    </location>
</feature>
<protein>
    <submittedName>
        <fullName evidence="6">MFS transporter</fullName>
    </submittedName>
</protein>
<feature type="transmembrane region" description="Helical" evidence="4">
    <location>
        <begin position="149"/>
        <end position="175"/>
    </location>
</feature>
<feature type="transmembrane region" description="Helical" evidence="4">
    <location>
        <begin position="47"/>
        <end position="76"/>
    </location>
</feature>
<dbReference type="EMBL" id="JACRDE010000578">
    <property type="protein sequence ID" value="MBI5252192.1"/>
    <property type="molecule type" value="Genomic_DNA"/>
</dbReference>
<evidence type="ECO:0000256" key="4">
    <source>
        <dbReference type="SAM" id="Phobius"/>
    </source>
</evidence>
<name>A0A9D6Z653_9BACT</name>
<dbReference type="Gene3D" id="1.20.1250.20">
    <property type="entry name" value="MFS general substrate transporter like domains"/>
    <property type="match status" value="2"/>
</dbReference>
<feature type="transmembrane region" description="Helical" evidence="4">
    <location>
        <begin position="187"/>
        <end position="208"/>
    </location>
</feature>
<dbReference type="Pfam" id="PF07690">
    <property type="entry name" value="MFS_1"/>
    <property type="match status" value="1"/>
</dbReference>
<gene>
    <name evidence="6" type="ORF">HY912_22080</name>
</gene>
<dbReference type="Proteomes" id="UP000807825">
    <property type="component" value="Unassembled WGS sequence"/>
</dbReference>
<feature type="transmembrane region" description="Helical" evidence="4">
    <location>
        <begin position="122"/>
        <end position="143"/>
    </location>
</feature>
<evidence type="ECO:0000256" key="3">
    <source>
        <dbReference type="ARBA" id="ARBA00023136"/>
    </source>
</evidence>
<dbReference type="CDD" id="cd17325">
    <property type="entry name" value="MFS_MdtG_SLC18_like"/>
    <property type="match status" value="1"/>
</dbReference>
<accession>A0A9D6Z653</accession>
<feature type="transmembrane region" description="Helical" evidence="4">
    <location>
        <begin position="88"/>
        <end position="110"/>
    </location>
</feature>